<proteinExistence type="predicted"/>
<dbReference type="AlphaFoldDB" id="A0ABD4JIV0"/>
<dbReference type="Pfam" id="PF05069">
    <property type="entry name" value="Phage_tail_S"/>
    <property type="match status" value="1"/>
</dbReference>
<organism evidence="1 2">
    <name type="scientific">Campylobacter californiensis</name>
    <dbReference type="NCBI Taxonomy" id="1032243"/>
    <lineage>
        <taxon>Bacteria</taxon>
        <taxon>Pseudomonadati</taxon>
        <taxon>Campylobacterota</taxon>
        <taxon>Epsilonproteobacteria</taxon>
        <taxon>Campylobacterales</taxon>
        <taxon>Campylobacteraceae</taxon>
        <taxon>Campylobacter</taxon>
    </lineage>
</organism>
<dbReference type="NCBIfam" id="TIGR01635">
    <property type="entry name" value="tail_comp_S"/>
    <property type="match status" value="1"/>
</dbReference>
<evidence type="ECO:0000313" key="1">
    <source>
        <dbReference type="EMBL" id="MBE2986638.1"/>
    </source>
</evidence>
<dbReference type="EMBL" id="JADBHS010000009">
    <property type="protein sequence ID" value="MBE2986638.1"/>
    <property type="molecule type" value="Genomic_DNA"/>
</dbReference>
<dbReference type="RefSeq" id="WP_336613669.1">
    <property type="nucleotide sequence ID" value="NZ_JADBHS010000009.1"/>
</dbReference>
<name>A0ABD4JIV0_9BACT</name>
<dbReference type="InterPro" id="IPR006522">
    <property type="entry name" value="Phage_virion_morphogenesis"/>
</dbReference>
<protein>
    <submittedName>
        <fullName evidence="1">Phage virion morphogenesis protein</fullName>
    </submittedName>
</protein>
<gene>
    <name evidence="1" type="ORF">CCAL12919_05760</name>
</gene>
<evidence type="ECO:0000313" key="2">
    <source>
        <dbReference type="Proteomes" id="UP001318760"/>
    </source>
</evidence>
<sequence>MIEVKGLEKLQTKLRNIRELEHRTAPLMDQLGEILKNSIEDSFENEKSPFGERWKPLAKSTLQNKLKKGKSERILRREGDLADNWVLKSDDDKAVISNNANNKGFAYGLAHQFGANGAGRGKRTKIPARAFLPVDKSGKLAKDVKREIKAEVISFIKSI</sequence>
<accession>A0ABD4JIV0</accession>
<reference evidence="1 2" key="1">
    <citation type="submission" date="2020-10" db="EMBL/GenBank/DDBJ databases">
        <title>Campylobacter californiensis sp. nov. isolated from cattle and feral swine in California.</title>
        <authorList>
            <person name="Miller W.G."/>
        </authorList>
    </citation>
    <scope>NUCLEOTIDE SEQUENCE [LARGE SCALE GENOMIC DNA]</scope>
    <source>
        <strain evidence="1 2">RM12919</strain>
    </source>
</reference>
<comment type="caution">
    <text evidence="1">The sequence shown here is derived from an EMBL/GenBank/DDBJ whole genome shotgun (WGS) entry which is preliminary data.</text>
</comment>
<dbReference type="Proteomes" id="UP001318760">
    <property type="component" value="Unassembled WGS sequence"/>
</dbReference>